<feature type="compositionally biased region" description="Basic residues" evidence="1">
    <location>
        <begin position="13"/>
        <end position="25"/>
    </location>
</feature>
<sequence>MLRQNRNAPAGRKNSKWHSRTRQRRSTTAGSGRP</sequence>
<feature type="region of interest" description="Disordered" evidence="1">
    <location>
        <begin position="1"/>
        <end position="34"/>
    </location>
</feature>
<evidence type="ECO:0000256" key="1">
    <source>
        <dbReference type="SAM" id="MobiDB-lite"/>
    </source>
</evidence>
<protein>
    <submittedName>
        <fullName evidence="2">Uncharacterized protein</fullName>
    </submittedName>
</protein>
<accession>A0A8S5TVP6</accession>
<organism evidence="2">
    <name type="scientific">Siphoviridae sp. ctx254</name>
    <dbReference type="NCBI Taxonomy" id="2825737"/>
    <lineage>
        <taxon>Viruses</taxon>
        <taxon>Duplodnaviria</taxon>
        <taxon>Heunggongvirae</taxon>
        <taxon>Uroviricota</taxon>
        <taxon>Caudoviricetes</taxon>
    </lineage>
</organism>
<reference evidence="2" key="1">
    <citation type="journal article" date="2021" name="Proc. Natl. Acad. Sci. U.S.A.">
        <title>A Catalog of Tens of Thousands of Viruses from Human Metagenomes Reveals Hidden Associations with Chronic Diseases.</title>
        <authorList>
            <person name="Tisza M.J."/>
            <person name="Buck C.B."/>
        </authorList>
    </citation>
    <scope>NUCLEOTIDE SEQUENCE</scope>
    <source>
        <strain evidence="2">Ctx254</strain>
    </source>
</reference>
<name>A0A8S5TVP6_9CAUD</name>
<proteinExistence type="predicted"/>
<dbReference type="EMBL" id="BK015941">
    <property type="protein sequence ID" value="DAF86285.1"/>
    <property type="molecule type" value="Genomic_DNA"/>
</dbReference>
<evidence type="ECO:0000313" key="2">
    <source>
        <dbReference type="EMBL" id="DAF86285.1"/>
    </source>
</evidence>